<sequence>MDRPSIPAHFETGVRKDTSQRLNNRRQCAEVSTLGVTFAHMVDCLIDTSLTQECVGIRDETYFILGKRGSRDLVYYMDLWVEDLVGQHAILGMNLMVPAGVRIDAADGTACLPDEVRIQLIGEGRSTAQRCIRYD</sequence>
<name>A0A225VK62_9STRA</name>
<organism evidence="1 2">
    <name type="scientific">Phytophthora megakarya</name>
    <dbReference type="NCBI Taxonomy" id="4795"/>
    <lineage>
        <taxon>Eukaryota</taxon>
        <taxon>Sar</taxon>
        <taxon>Stramenopiles</taxon>
        <taxon>Oomycota</taxon>
        <taxon>Peronosporomycetes</taxon>
        <taxon>Peronosporales</taxon>
        <taxon>Peronosporaceae</taxon>
        <taxon>Phytophthora</taxon>
    </lineage>
</organism>
<keyword evidence="1" id="KW-0378">Hydrolase</keyword>
<evidence type="ECO:0000313" key="1">
    <source>
        <dbReference type="EMBL" id="OWZ05793.1"/>
    </source>
</evidence>
<gene>
    <name evidence="1" type="ORF">PHMEG_00022051</name>
</gene>
<dbReference type="EMBL" id="NBNE01004249">
    <property type="protein sequence ID" value="OWZ05793.1"/>
    <property type="molecule type" value="Genomic_DNA"/>
</dbReference>
<dbReference type="GO" id="GO:0006508">
    <property type="term" value="P:proteolysis"/>
    <property type="evidence" value="ECO:0007669"/>
    <property type="project" value="UniProtKB-KW"/>
</dbReference>
<reference evidence="2" key="1">
    <citation type="submission" date="2017-03" db="EMBL/GenBank/DDBJ databases">
        <title>Phytopthora megakarya and P. palmivora, two closely related causual agents of cacao black pod achieved similar genome size and gene model numbers by different mechanisms.</title>
        <authorList>
            <person name="Ali S."/>
            <person name="Shao J."/>
            <person name="Larry D.J."/>
            <person name="Kronmiller B."/>
            <person name="Shen D."/>
            <person name="Strem M.D."/>
            <person name="Melnick R.L."/>
            <person name="Guiltinan M.J."/>
            <person name="Tyler B.M."/>
            <person name="Meinhardt L.W."/>
            <person name="Bailey B.A."/>
        </authorList>
    </citation>
    <scope>NUCLEOTIDE SEQUENCE [LARGE SCALE GENOMIC DNA]</scope>
    <source>
        <strain evidence="2">zdho120</strain>
    </source>
</reference>
<dbReference type="Proteomes" id="UP000198211">
    <property type="component" value="Unassembled WGS sequence"/>
</dbReference>
<dbReference type="OrthoDB" id="84413at2759"/>
<accession>A0A225VK62</accession>
<dbReference type="AlphaFoldDB" id="A0A225VK62"/>
<keyword evidence="1" id="KW-0645">Protease</keyword>
<comment type="caution">
    <text evidence="1">The sequence shown here is derived from an EMBL/GenBank/DDBJ whole genome shotgun (WGS) entry which is preliminary data.</text>
</comment>
<dbReference type="GO" id="GO:0008233">
    <property type="term" value="F:peptidase activity"/>
    <property type="evidence" value="ECO:0007669"/>
    <property type="project" value="UniProtKB-KW"/>
</dbReference>
<protein>
    <submittedName>
        <fullName evidence="1">Eukaryotic/viral aspartic protease</fullName>
    </submittedName>
</protein>
<evidence type="ECO:0000313" key="2">
    <source>
        <dbReference type="Proteomes" id="UP000198211"/>
    </source>
</evidence>
<proteinExistence type="predicted"/>
<keyword evidence="2" id="KW-1185">Reference proteome</keyword>